<dbReference type="PIRSF" id="PIRSF005690">
    <property type="entry name" value="GerBA"/>
    <property type="match status" value="1"/>
</dbReference>
<reference evidence="3" key="1">
    <citation type="submission" date="2019-08" db="EMBL/GenBank/DDBJ databases">
        <authorList>
            <person name="Kucharzyk K."/>
            <person name="Murdoch R.W."/>
            <person name="Higgins S."/>
            <person name="Loffler F."/>
        </authorList>
    </citation>
    <scope>NUCLEOTIDE SEQUENCE</scope>
</reference>
<proteinExistence type="predicted"/>
<feature type="transmembrane region" description="Helical" evidence="2">
    <location>
        <begin position="321"/>
        <end position="339"/>
    </location>
</feature>
<dbReference type="InterPro" id="IPR050768">
    <property type="entry name" value="UPF0353/GerABKA_families"/>
</dbReference>
<sequence length="486" mass="54091">MRKNDFDKLLQTLRTNGLDFSERSVSYAGGEVVLFFIAQLTDRVTLAEDVVKPLILHCSSGKNMPTAQETVNSIIYADICRIEADCKMVENYILTGMVVILFSNDPNYIVINLKKVEHRAVPDPQLTYTIRGPQDCFTENLDVNLSLLRNRVKDSNLRIKYFEVGARTKTRVAVIYIQDVTNDNVVKEIERRIESINVDGVSESGELQTFLLNSKTKFFPQMGIVERSDTAYHELTQGKAIVLTEGSGIAISAPKTFSEFFKSGDDRYDNKYFGMFSMLLRYLAIFIALTASSVFIAVTSFHSEVLPSDYAIALARMRIKVPFSALVGAILLEFIVELLREALLRVPKQIGPAIGIVGAIVIGQSAIAAGFFSPVLLTIAAVSLLASFAIPDYTLVNPFRVLKFLLIMFTGALGFLGFTVILTAIASDLVSLNSFGVPYMAPWAPFNMQDFSESVASPSTSRTKRLHYLRTKNRVRMVKKNDQNES</sequence>
<dbReference type="Pfam" id="PF03323">
    <property type="entry name" value="GerA"/>
    <property type="match status" value="1"/>
</dbReference>
<keyword evidence="1 2" id="KW-0472">Membrane</keyword>
<feature type="transmembrane region" description="Helical" evidence="2">
    <location>
        <begin position="375"/>
        <end position="393"/>
    </location>
</feature>
<name>A0A644XA30_9ZZZZ</name>
<evidence type="ECO:0000256" key="2">
    <source>
        <dbReference type="SAM" id="Phobius"/>
    </source>
</evidence>
<evidence type="ECO:0000256" key="1">
    <source>
        <dbReference type="ARBA" id="ARBA00023136"/>
    </source>
</evidence>
<keyword evidence="2" id="KW-1133">Transmembrane helix</keyword>
<feature type="transmembrane region" description="Helical" evidence="2">
    <location>
        <begin position="351"/>
        <end position="369"/>
    </location>
</feature>
<dbReference type="AlphaFoldDB" id="A0A644XA30"/>
<dbReference type="PANTHER" id="PTHR22550:SF5">
    <property type="entry name" value="LEUCINE ZIPPER PROTEIN 4"/>
    <property type="match status" value="1"/>
</dbReference>
<evidence type="ECO:0000313" key="3">
    <source>
        <dbReference type="EMBL" id="MPM12671.1"/>
    </source>
</evidence>
<dbReference type="InterPro" id="IPR004995">
    <property type="entry name" value="Spore_Ger"/>
</dbReference>
<feature type="transmembrane region" description="Helical" evidence="2">
    <location>
        <begin position="279"/>
        <end position="301"/>
    </location>
</feature>
<dbReference type="GO" id="GO:0016020">
    <property type="term" value="C:membrane"/>
    <property type="evidence" value="ECO:0007669"/>
    <property type="project" value="InterPro"/>
</dbReference>
<dbReference type="PANTHER" id="PTHR22550">
    <property type="entry name" value="SPORE GERMINATION PROTEIN"/>
    <property type="match status" value="1"/>
</dbReference>
<comment type="caution">
    <text evidence="3">The sequence shown here is derived from an EMBL/GenBank/DDBJ whole genome shotgun (WGS) entry which is preliminary data.</text>
</comment>
<protein>
    <submittedName>
        <fullName evidence="3">Spore germination protein B1</fullName>
    </submittedName>
</protein>
<dbReference type="EMBL" id="VSSQ01002007">
    <property type="protein sequence ID" value="MPM12671.1"/>
    <property type="molecule type" value="Genomic_DNA"/>
</dbReference>
<organism evidence="3">
    <name type="scientific">bioreactor metagenome</name>
    <dbReference type="NCBI Taxonomy" id="1076179"/>
    <lineage>
        <taxon>unclassified sequences</taxon>
        <taxon>metagenomes</taxon>
        <taxon>ecological metagenomes</taxon>
    </lineage>
</organism>
<dbReference type="GO" id="GO:0009847">
    <property type="term" value="P:spore germination"/>
    <property type="evidence" value="ECO:0007669"/>
    <property type="project" value="InterPro"/>
</dbReference>
<feature type="transmembrane region" description="Helical" evidence="2">
    <location>
        <begin position="405"/>
        <end position="426"/>
    </location>
</feature>
<keyword evidence="2" id="KW-0812">Transmembrane</keyword>
<accession>A0A644XA30</accession>
<gene>
    <name evidence="3" type="primary">gerBA_14</name>
    <name evidence="3" type="ORF">SDC9_59025</name>
</gene>